<feature type="domain" description="Protein kinase" evidence="1">
    <location>
        <begin position="147"/>
        <end position="471"/>
    </location>
</feature>
<dbReference type="PANTHER" id="PTHR38248:SF2">
    <property type="entry name" value="FUNK1 11"/>
    <property type="match status" value="1"/>
</dbReference>
<evidence type="ECO:0000313" key="3">
    <source>
        <dbReference type="Proteomes" id="UP000030663"/>
    </source>
</evidence>
<dbReference type="InterPro" id="IPR000719">
    <property type="entry name" value="Prot_kinase_dom"/>
</dbReference>
<dbReference type="InterPro" id="IPR011009">
    <property type="entry name" value="Kinase-like_dom_sf"/>
</dbReference>
<organism evidence="2 3">
    <name type="scientific">Fusarium oxysporum f. sp. raphani 54005</name>
    <dbReference type="NCBI Taxonomy" id="1089458"/>
    <lineage>
        <taxon>Eukaryota</taxon>
        <taxon>Fungi</taxon>
        <taxon>Dikarya</taxon>
        <taxon>Ascomycota</taxon>
        <taxon>Pezizomycotina</taxon>
        <taxon>Sordariomycetes</taxon>
        <taxon>Hypocreomycetidae</taxon>
        <taxon>Hypocreales</taxon>
        <taxon>Nectriaceae</taxon>
        <taxon>Fusarium</taxon>
        <taxon>Fusarium oxysporum species complex</taxon>
    </lineage>
</organism>
<evidence type="ECO:0000259" key="1">
    <source>
        <dbReference type="PROSITE" id="PS50011"/>
    </source>
</evidence>
<dbReference type="AlphaFoldDB" id="X0BKV4"/>
<dbReference type="EMBL" id="KI979329">
    <property type="protein sequence ID" value="EXK82765.1"/>
    <property type="molecule type" value="Genomic_DNA"/>
</dbReference>
<name>X0BKV4_FUSOX</name>
<dbReference type="GO" id="GO:0005524">
    <property type="term" value="F:ATP binding"/>
    <property type="evidence" value="ECO:0007669"/>
    <property type="project" value="InterPro"/>
</dbReference>
<proteinExistence type="predicted"/>
<dbReference type="Proteomes" id="UP000030663">
    <property type="component" value="Unassembled WGS sequence"/>
</dbReference>
<dbReference type="HOGENOM" id="CLU_715795_0_0_1"/>
<dbReference type="Gene3D" id="1.10.510.10">
    <property type="entry name" value="Transferase(Phosphotransferase) domain 1"/>
    <property type="match status" value="1"/>
</dbReference>
<reference evidence="2 3" key="1">
    <citation type="submission" date="2011-11" db="EMBL/GenBank/DDBJ databases">
        <title>The Genome Sequence of Fusarium oxysporum PHW815.</title>
        <authorList>
            <consortium name="The Broad Institute Genome Sequencing Platform"/>
            <person name="Ma L.-J."/>
            <person name="Gale L.R."/>
            <person name="Schwartz D.C."/>
            <person name="Zhou S."/>
            <person name="Corby-Kistler H."/>
            <person name="Young S.K."/>
            <person name="Zeng Q."/>
            <person name="Gargeya S."/>
            <person name="Fitzgerald M."/>
            <person name="Haas B."/>
            <person name="Abouelleil A."/>
            <person name="Alvarado L."/>
            <person name="Arachchi H.M."/>
            <person name="Berlin A."/>
            <person name="Brown A."/>
            <person name="Chapman S.B."/>
            <person name="Chen Z."/>
            <person name="Dunbar C."/>
            <person name="Freedman E."/>
            <person name="Gearin G."/>
            <person name="Goldberg J."/>
            <person name="Griggs A."/>
            <person name="Gujja S."/>
            <person name="Heiman D."/>
            <person name="Howarth C."/>
            <person name="Larson L."/>
            <person name="Lui A."/>
            <person name="MacDonald P.J.P."/>
            <person name="Montmayeur A."/>
            <person name="Murphy C."/>
            <person name="Neiman D."/>
            <person name="Pearson M."/>
            <person name="Priest M."/>
            <person name="Roberts A."/>
            <person name="Saif S."/>
            <person name="Shea T."/>
            <person name="Shenoy N."/>
            <person name="Sisk P."/>
            <person name="Stolte C."/>
            <person name="Sykes S."/>
            <person name="Wortman J."/>
            <person name="Nusbaum C."/>
            <person name="Birren B."/>
        </authorList>
    </citation>
    <scope>NUCLEOTIDE SEQUENCE [LARGE SCALE GENOMIC DNA]</scope>
    <source>
        <strain evidence="2 3">54005</strain>
    </source>
</reference>
<dbReference type="InterPro" id="IPR040976">
    <property type="entry name" value="Pkinase_fungal"/>
</dbReference>
<protein>
    <recommendedName>
        <fullName evidence="1">Protein kinase domain-containing protein</fullName>
    </recommendedName>
</protein>
<dbReference type="GO" id="GO:0004672">
    <property type="term" value="F:protein kinase activity"/>
    <property type="evidence" value="ECO:0007669"/>
    <property type="project" value="InterPro"/>
</dbReference>
<keyword evidence="3" id="KW-1185">Reference proteome</keyword>
<dbReference type="PROSITE" id="PS50011">
    <property type="entry name" value="PROTEIN_KINASE_DOM"/>
    <property type="match status" value="1"/>
</dbReference>
<evidence type="ECO:0000313" key="2">
    <source>
        <dbReference type="EMBL" id="EXK82765.1"/>
    </source>
</evidence>
<dbReference type="SUPFAM" id="SSF56112">
    <property type="entry name" value="Protein kinase-like (PK-like)"/>
    <property type="match status" value="1"/>
</dbReference>
<dbReference type="OrthoDB" id="5584477at2759"/>
<accession>X0BKV4</accession>
<gene>
    <name evidence="2" type="ORF">FOQG_12880</name>
</gene>
<dbReference type="Pfam" id="PF17667">
    <property type="entry name" value="Pkinase_fungal"/>
    <property type="match status" value="1"/>
</dbReference>
<dbReference type="PANTHER" id="PTHR38248">
    <property type="entry name" value="FUNK1 6"/>
    <property type="match status" value="1"/>
</dbReference>
<sequence>MNQIQSDIHVEGKSFSDHCFANLSSGQQSSYYHSSPAVSGFTDCFLTPSSCQNKGHPWPVTQVIGVEDSPDSDSDYDSGVTRLYENAEKVFRHQPIRLFSPWLSPVRQPNRALTFQPIGALLIWAFPQYFDTNIFTSYTRRNDTSTSKAARTIGSHTRASINELTRSSSTNLRFGFLPTLPAAPLHAIEPWIVTAMSFSSSFSSRMEESRDEKKLLRLTKARNVWGITELIDYQCLDTDAITLSCIVASPFGRPVKEYRTVLEVLECLRDTIKALRSLYLDAKILHQDISDNNILISNAGNNNPDLSKGILIDFDNAMDVEIEPEKPYSLSGTKTFMAIDLSRGSDDRVLHTYRHDLESFFYVFLFMAVPGHGRASDESRLRPWEVVWRNWPEIAEEKKKDISNDNFAAILAEFHPGFKGLESLAHSLRDALFFPDGNEFFMGTSIDIRETEKLYSAMIGAFEKAVVENRE</sequence>